<gene>
    <name evidence="2" type="ORF">THSYN_11500</name>
</gene>
<organism evidence="2 3">
    <name type="scientific">Candidatus Thiodictyon syntrophicum</name>
    <dbReference type="NCBI Taxonomy" id="1166950"/>
    <lineage>
        <taxon>Bacteria</taxon>
        <taxon>Pseudomonadati</taxon>
        <taxon>Pseudomonadota</taxon>
        <taxon>Gammaproteobacteria</taxon>
        <taxon>Chromatiales</taxon>
        <taxon>Chromatiaceae</taxon>
        <taxon>Thiodictyon</taxon>
    </lineage>
</organism>
<dbReference type="EMBL" id="CP020370">
    <property type="protein sequence ID" value="AUB81514.1"/>
    <property type="molecule type" value="Genomic_DNA"/>
</dbReference>
<dbReference type="AlphaFoldDB" id="A0A2K8U7J2"/>
<proteinExistence type="predicted"/>
<keyword evidence="3" id="KW-1185">Reference proteome</keyword>
<feature type="region of interest" description="Disordered" evidence="1">
    <location>
        <begin position="1"/>
        <end position="42"/>
    </location>
</feature>
<dbReference type="Proteomes" id="UP000232638">
    <property type="component" value="Chromosome"/>
</dbReference>
<sequence>MIKAQTAAALQVTATSHRGGKPLPWAGMRDPAGNQSSHPNALVARGGLPAITRQPRRGVIYQPRATPRGGLLLRNPALKGRDIPAQGNALGRLLLSIPALKGRDIPAQGNALGGLSLSIPALKGRDIPAQGNALGSLLLRVPQP</sequence>
<evidence type="ECO:0000256" key="1">
    <source>
        <dbReference type="SAM" id="MobiDB-lite"/>
    </source>
</evidence>
<dbReference type="KEGG" id="tsy:THSYN_11500"/>
<reference evidence="2 3" key="1">
    <citation type="submission" date="2017-03" db="EMBL/GenBank/DDBJ databases">
        <title>Complete genome sequence of Candidatus 'Thiodictyon syntrophicum' sp. nov. strain Cad16T, a photolithoautotroph purple sulfur bacterium isolated from an alpine meromictic lake.</title>
        <authorList>
            <person name="Luedin S.M."/>
            <person name="Pothier J.F."/>
            <person name="Danza F."/>
            <person name="Storelli N."/>
            <person name="Wittwer M."/>
            <person name="Tonolla M."/>
        </authorList>
    </citation>
    <scope>NUCLEOTIDE SEQUENCE [LARGE SCALE GENOMIC DNA]</scope>
    <source>
        <strain evidence="2 3">Cad16T</strain>
    </source>
</reference>
<evidence type="ECO:0000313" key="2">
    <source>
        <dbReference type="EMBL" id="AUB81514.1"/>
    </source>
</evidence>
<name>A0A2K8U7J2_9GAMM</name>
<feature type="compositionally biased region" description="Low complexity" evidence="1">
    <location>
        <begin position="1"/>
        <end position="15"/>
    </location>
</feature>
<evidence type="ECO:0000313" key="3">
    <source>
        <dbReference type="Proteomes" id="UP000232638"/>
    </source>
</evidence>
<accession>A0A2K8U7J2</accession>
<protein>
    <submittedName>
        <fullName evidence="2">Uncharacterized protein</fullName>
    </submittedName>
</protein>